<sequence>MTTTDSGEIIDTNDTDRRRADLPTPEVLETQSQQYPEGAIDAVLYCLGFQVWTEPTSPTEQAEQATKVTTGIYAIVCLTNAQFEERHPLSPSPNWAQIRSHRELIFATCFNCPELFETLEYDTPDDMFDAVEIGLEATGYLDAESPPREAQFVTELAFHQDISQHNLE</sequence>
<organism evidence="2 3">
    <name type="scientific">Halorubrum laminariae</name>
    <dbReference type="NCBI Taxonomy" id="1433523"/>
    <lineage>
        <taxon>Archaea</taxon>
        <taxon>Methanobacteriati</taxon>
        <taxon>Methanobacteriota</taxon>
        <taxon>Stenosarchaea group</taxon>
        <taxon>Halobacteria</taxon>
        <taxon>Halobacteriales</taxon>
        <taxon>Haloferacaceae</taxon>
        <taxon>Halorubrum</taxon>
    </lineage>
</organism>
<reference evidence="2 3" key="1">
    <citation type="journal article" date="2019" name="Int. J. Syst. Evol. Microbiol.">
        <title>The Global Catalogue of Microorganisms (GCM) 10K type strain sequencing project: providing services to taxonomists for standard genome sequencing and annotation.</title>
        <authorList>
            <consortium name="The Broad Institute Genomics Platform"/>
            <consortium name="The Broad Institute Genome Sequencing Center for Infectious Disease"/>
            <person name="Wu L."/>
            <person name="Ma J."/>
        </authorList>
    </citation>
    <scope>NUCLEOTIDE SEQUENCE [LARGE SCALE GENOMIC DNA]</scope>
    <source>
        <strain evidence="2 3">CGMCC 1.12689</strain>
    </source>
</reference>
<dbReference type="Proteomes" id="UP001597185">
    <property type="component" value="Unassembled WGS sequence"/>
</dbReference>
<proteinExistence type="predicted"/>
<keyword evidence="3" id="KW-1185">Reference proteome</keyword>
<protein>
    <submittedName>
        <fullName evidence="2">Uncharacterized protein</fullName>
    </submittedName>
</protein>
<dbReference type="AlphaFoldDB" id="A0ABD6BZB9"/>
<evidence type="ECO:0000313" key="3">
    <source>
        <dbReference type="Proteomes" id="UP001597185"/>
    </source>
</evidence>
<dbReference type="RefSeq" id="WP_256396981.1">
    <property type="nucleotide sequence ID" value="NZ_JANHDL010000004.1"/>
</dbReference>
<dbReference type="EMBL" id="JBHUDB010000002">
    <property type="protein sequence ID" value="MFD1570220.1"/>
    <property type="molecule type" value="Genomic_DNA"/>
</dbReference>
<name>A0ABD6BZB9_9EURY</name>
<feature type="region of interest" description="Disordered" evidence="1">
    <location>
        <begin position="1"/>
        <end position="24"/>
    </location>
</feature>
<evidence type="ECO:0000313" key="2">
    <source>
        <dbReference type="EMBL" id="MFD1570220.1"/>
    </source>
</evidence>
<accession>A0ABD6BZB9</accession>
<evidence type="ECO:0000256" key="1">
    <source>
        <dbReference type="SAM" id="MobiDB-lite"/>
    </source>
</evidence>
<comment type="caution">
    <text evidence="2">The sequence shown here is derived from an EMBL/GenBank/DDBJ whole genome shotgun (WGS) entry which is preliminary data.</text>
</comment>
<gene>
    <name evidence="2" type="ORF">ACFR9T_06415</name>
</gene>